<evidence type="ECO:0000256" key="1">
    <source>
        <dbReference type="ARBA" id="ARBA00006484"/>
    </source>
</evidence>
<dbReference type="PANTHER" id="PTHR42879:SF2">
    <property type="entry name" value="3-OXOACYL-[ACYL-CARRIER-PROTEIN] REDUCTASE FABG"/>
    <property type="match status" value="1"/>
</dbReference>
<organism evidence="3 4">
    <name type="scientific">Candidatus Neomicrothrix subdominans</name>
    <dbReference type="NCBI Taxonomy" id="2954438"/>
    <lineage>
        <taxon>Bacteria</taxon>
        <taxon>Bacillati</taxon>
        <taxon>Actinomycetota</taxon>
        <taxon>Acidimicrobiia</taxon>
        <taxon>Acidimicrobiales</taxon>
        <taxon>Microthrixaceae</taxon>
        <taxon>Candidatus Neomicrothrix</taxon>
    </lineage>
</organism>
<dbReference type="InterPro" id="IPR050259">
    <property type="entry name" value="SDR"/>
</dbReference>
<dbReference type="Pfam" id="PF13561">
    <property type="entry name" value="adh_short_C2"/>
    <property type="match status" value="1"/>
</dbReference>
<comment type="caution">
    <text evidence="3">The sequence shown here is derived from an EMBL/GenBank/DDBJ whole genome shotgun (WGS) entry which is preliminary data.</text>
</comment>
<evidence type="ECO:0000256" key="2">
    <source>
        <dbReference type="ARBA" id="ARBA00023002"/>
    </source>
</evidence>
<dbReference type="Proteomes" id="UP000727993">
    <property type="component" value="Unassembled WGS sequence"/>
</dbReference>
<gene>
    <name evidence="3" type="ORF">IPN02_00580</name>
</gene>
<name>A0A936TD95_9ACTN</name>
<evidence type="ECO:0000313" key="3">
    <source>
        <dbReference type="EMBL" id="MBK9295379.1"/>
    </source>
</evidence>
<dbReference type="InterPro" id="IPR020904">
    <property type="entry name" value="Sc_DH/Rdtase_CS"/>
</dbReference>
<dbReference type="PROSITE" id="PS00061">
    <property type="entry name" value="ADH_SHORT"/>
    <property type="match status" value="1"/>
</dbReference>
<keyword evidence="2" id="KW-0560">Oxidoreductase</keyword>
<dbReference type="PRINTS" id="PR00081">
    <property type="entry name" value="GDHRDH"/>
</dbReference>
<reference evidence="3 4" key="1">
    <citation type="submission" date="2020-10" db="EMBL/GenBank/DDBJ databases">
        <title>Connecting structure to function with the recovery of over 1000 high-quality activated sludge metagenome-assembled genomes encoding full-length rRNA genes using long-read sequencing.</title>
        <authorList>
            <person name="Singleton C.M."/>
            <person name="Petriglieri F."/>
            <person name="Kristensen J.M."/>
            <person name="Kirkegaard R.H."/>
            <person name="Michaelsen T.Y."/>
            <person name="Andersen M.H."/>
            <person name="Karst S.M."/>
            <person name="Dueholm M.S."/>
            <person name="Nielsen P.H."/>
            <person name="Albertsen M."/>
        </authorList>
    </citation>
    <scope>NUCLEOTIDE SEQUENCE [LARGE SCALE GENOMIC DNA]</scope>
    <source>
        <strain evidence="3">Lyne_18-Q3-R50-59_MAXAC.006</strain>
    </source>
</reference>
<dbReference type="FunFam" id="3.40.50.720:FF:000084">
    <property type="entry name" value="Short-chain dehydrogenase reductase"/>
    <property type="match status" value="1"/>
</dbReference>
<dbReference type="CDD" id="cd05233">
    <property type="entry name" value="SDR_c"/>
    <property type="match status" value="1"/>
</dbReference>
<dbReference type="InterPro" id="IPR002347">
    <property type="entry name" value="SDR_fam"/>
</dbReference>
<dbReference type="SUPFAM" id="SSF51735">
    <property type="entry name" value="NAD(P)-binding Rossmann-fold domains"/>
    <property type="match status" value="1"/>
</dbReference>
<protein>
    <submittedName>
        <fullName evidence="3">SDR family oxidoreductase</fullName>
    </submittedName>
</protein>
<evidence type="ECO:0000313" key="4">
    <source>
        <dbReference type="Proteomes" id="UP000727993"/>
    </source>
</evidence>
<dbReference type="Gene3D" id="3.40.50.720">
    <property type="entry name" value="NAD(P)-binding Rossmann-like Domain"/>
    <property type="match status" value="1"/>
</dbReference>
<dbReference type="InterPro" id="IPR036291">
    <property type="entry name" value="NAD(P)-bd_dom_sf"/>
</dbReference>
<sequence length="284" mass="29049">MVQRSADRPTLQGRSALVTGGGSGIGLAAAAALVADGADVTLMGRTADKLEAAAEQLRQQAPEGVRVRTSAGDVTADADVAAAVALADADQTLRIVVASAGDGTMGPVVATSTEEWNRILGVTLTGVFLVFREAGAAIVRNGGGSMVAVSSVASRLTHRFMAPYSVAKAGVDMLVKVTADELGRAGVRVNAVNPGIIRTDLVAMIEEESSVGQSYLNNTPLGRFGEVGDVAPLIRFLCGPESGFITGETVGADGGHHLRDGPDYLEWAEGLYGDAAHGRVPAPE</sequence>
<comment type="similarity">
    <text evidence="1">Belongs to the short-chain dehydrogenases/reductases (SDR) family.</text>
</comment>
<dbReference type="GO" id="GO:0032787">
    <property type="term" value="P:monocarboxylic acid metabolic process"/>
    <property type="evidence" value="ECO:0007669"/>
    <property type="project" value="UniProtKB-ARBA"/>
</dbReference>
<dbReference type="PANTHER" id="PTHR42879">
    <property type="entry name" value="3-OXOACYL-(ACYL-CARRIER-PROTEIN) REDUCTASE"/>
    <property type="match status" value="1"/>
</dbReference>
<dbReference type="AlphaFoldDB" id="A0A936TD95"/>
<dbReference type="EMBL" id="JADJZA010000001">
    <property type="protein sequence ID" value="MBK9295379.1"/>
    <property type="molecule type" value="Genomic_DNA"/>
</dbReference>
<proteinExistence type="inferred from homology"/>
<accession>A0A936TD95</accession>
<dbReference type="GO" id="GO:0016491">
    <property type="term" value="F:oxidoreductase activity"/>
    <property type="evidence" value="ECO:0007669"/>
    <property type="project" value="UniProtKB-KW"/>
</dbReference>